<dbReference type="RefSeq" id="WP_068955851.1">
    <property type="nucleotide sequence ID" value="NZ_LGLV01000012.1"/>
</dbReference>
<comment type="caution">
    <text evidence="3">The sequence shown here is derived from an EMBL/GenBank/DDBJ whole genome shotgun (WGS) entry which is preliminary data.</text>
</comment>
<comment type="similarity">
    <text evidence="1 2">Belongs to the phD/YefM antitoxin family.</text>
</comment>
<dbReference type="SUPFAM" id="SSF143120">
    <property type="entry name" value="YefM-like"/>
    <property type="match status" value="1"/>
</dbReference>
<dbReference type="EMBL" id="LGLV01000012">
    <property type="protein sequence ID" value="OBZ93918.1"/>
    <property type="molecule type" value="Genomic_DNA"/>
</dbReference>
<dbReference type="AlphaFoldDB" id="A0A1C7NY56"/>
<dbReference type="NCBIfam" id="TIGR01552">
    <property type="entry name" value="phd_fam"/>
    <property type="match status" value="1"/>
</dbReference>
<sequence>MREWPVQDAKAHFSEFLETCLTEGPQVVSRRGEAKAVLVRLQDWNDLNKRAKPGVKDVLLAAEPRFELDIPTRGDWAWRPVSVED</sequence>
<dbReference type="Proteomes" id="UP000093111">
    <property type="component" value="Unassembled WGS sequence"/>
</dbReference>
<protein>
    <recommendedName>
        <fullName evidence="2">Antitoxin</fullName>
    </recommendedName>
</protein>
<proteinExistence type="inferred from homology"/>
<accession>A0A1C7NY56</accession>
<organism evidence="3 4">
    <name type="scientific">Pararhizobium polonicum</name>
    <dbReference type="NCBI Taxonomy" id="1612624"/>
    <lineage>
        <taxon>Bacteria</taxon>
        <taxon>Pseudomonadati</taxon>
        <taxon>Pseudomonadota</taxon>
        <taxon>Alphaproteobacteria</taxon>
        <taxon>Hyphomicrobiales</taxon>
        <taxon>Rhizobiaceae</taxon>
        <taxon>Rhizobium/Agrobacterium group</taxon>
        <taxon>Pararhizobium</taxon>
    </lineage>
</organism>
<dbReference type="STRING" id="1612624.ADU59_19705"/>
<dbReference type="InterPro" id="IPR006442">
    <property type="entry name" value="Antitoxin_Phd/YefM"/>
</dbReference>
<dbReference type="InterPro" id="IPR036165">
    <property type="entry name" value="YefM-like_sf"/>
</dbReference>
<keyword evidence="4" id="KW-1185">Reference proteome</keyword>
<evidence type="ECO:0000256" key="2">
    <source>
        <dbReference type="RuleBase" id="RU362080"/>
    </source>
</evidence>
<reference evidence="3 4" key="1">
    <citation type="journal article" date="2016" name="Syst. Appl. Microbiol.">
        <title>Pararhizobium polonicum sp. nov. isolated from tumors on stone fruit rootstocks.</title>
        <authorList>
            <person name="Pulawska J."/>
            <person name="Kuzmanovic N."/>
            <person name="Willems A."/>
            <person name="Pothier J.F."/>
        </authorList>
    </citation>
    <scope>NUCLEOTIDE SEQUENCE [LARGE SCALE GENOMIC DNA]</scope>
    <source>
        <strain evidence="3 4">F5.1</strain>
    </source>
</reference>
<evidence type="ECO:0000313" key="3">
    <source>
        <dbReference type="EMBL" id="OBZ93918.1"/>
    </source>
</evidence>
<dbReference type="Pfam" id="PF02604">
    <property type="entry name" value="PhdYeFM_antitox"/>
    <property type="match status" value="1"/>
</dbReference>
<dbReference type="Gene3D" id="3.40.1620.10">
    <property type="entry name" value="YefM-like domain"/>
    <property type="match status" value="1"/>
</dbReference>
<dbReference type="OrthoDB" id="7451784at2"/>
<evidence type="ECO:0000313" key="4">
    <source>
        <dbReference type="Proteomes" id="UP000093111"/>
    </source>
</evidence>
<comment type="function">
    <text evidence="2">Antitoxin component of a type II toxin-antitoxin (TA) system.</text>
</comment>
<gene>
    <name evidence="3" type="ORF">ADU59_19705</name>
</gene>
<evidence type="ECO:0000256" key="1">
    <source>
        <dbReference type="ARBA" id="ARBA00009981"/>
    </source>
</evidence>
<name>A0A1C7NY56_9HYPH</name>